<evidence type="ECO:0000313" key="3">
    <source>
        <dbReference type="Proteomes" id="UP000186817"/>
    </source>
</evidence>
<feature type="compositionally biased region" description="Basic residues" evidence="1">
    <location>
        <begin position="1051"/>
        <end position="1081"/>
    </location>
</feature>
<feature type="compositionally biased region" description="Basic and acidic residues" evidence="1">
    <location>
        <begin position="1140"/>
        <end position="1152"/>
    </location>
</feature>
<organism evidence="2 3">
    <name type="scientific">Symbiodinium microadriaticum</name>
    <name type="common">Dinoflagellate</name>
    <name type="synonym">Zooxanthella microadriatica</name>
    <dbReference type="NCBI Taxonomy" id="2951"/>
    <lineage>
        <taxon>Eukaryota</taxon>
        <taxon>Sar</taxon>
        <taxon>Alveolata</taxon>
        <taxon>Dinophyceae</taxon>
        <taxon>Suessiales</taxon>
        <taxon>Symbiodiniaceae</taxon>
        <taxon>Symbiodinium</taxon>
    </lineage>
</organism>
<proteinExistence type="predicted"/>
<comment type="caution">
    <text evidence="2">The sequence shown here is derived from an EMBL/GenBank/DDBJ whole genome shotgun (WGS) entry which is preliminary data.</text>
</comment>
<evidence type="ECO:0000313" key="2">
    <source>
        <dbReference type="EMBL" id="OLQ13287.1"/>
    </source>
</evidence>
<protein>
    <submittedName>
        <fullName evidence="2">Uncharacterized protein</fullName>
    </submittedName>
</protein>
<dbReference type="Proteomes" id="UP000186817">
    <property type="component" value="Unassembled WGS sequence"/>
</dbReference>
<reference evidence="2 3" key="1">
    <citation type="submission" date="2016-02" db="EMBL/GenBank/DDBJ databases">
        <title>Genome analysis of coral dinoflagellate symbionts highlights evolutionary adaptations to a symbiotic lifestyle.</title>
        <authorList>
            <person name="Aranda M."/>
            <person name="Li Y."/>
            <person name="Liew Y.J."/>
            <person name="Baumgarten S."/>
            <person name="Simakov O."/>
            <person name="Wilson M."/>
            <person name="Piel J."/>
            <person name="Ashoor H."/>
            <person name="Bougouffa S."/>
            <person name="Bajic V.B."/>
            <person name="Ryu T."/>
            <person name="Ravasi T."/>
            <person name="Bayer T."/>
            <person name="Micklem G."/>
            <person name="Kim H."/>
            <person name="Bhak J."/>
            <person name="Lajeunesse T.C."/>
            <person name="Voolstra C.R."/>
        </authorList>
    </citation>
    <scope>NUCLEOTIDE SEQUENCE [LARGE SCALE GENOMIC DNA]</scope>
    <source>
        <strain evidence="2 3">CCMP2467</strain>
    </source>
</reference>
<feature type="region of interest" description="Disordered" evidence="1">
    <location>
        <begin position="385"/>
        <end position="411"/>
    </location>
</feature>
<name>A0A1Q9F0V7_SYMMI</name>
<dbReference type="EMBL" id="LSRX01000030">
    <property type="protein sequence ID" value="OLQ13287.1"/>
    <property type="molecule type" value="Genomic_DNA"/>
</dbReference>
<dbReference type="OrthoDB" id="477203at2759"/>
<feature type="region of interest" description="Disordered" evidence="1">
    <location>
        <begin position="1051"/>
        <end position="1178"/>
    </location>
</feature>
<sequence>MEHCRQINLIADGSTHSTRDCLVTVAWANEISAGVFAPMQVMQTGPVSPQDRFDDSLLLEISKRRKLERVAAFRQLQAISHQISILHRGRMDLASFSIAPSLGQRPVRAGESRVTFVAGEQDNEIRQCRDWLEQNPDPAGGRVPQSQGRVPTFPSVSFLTTRSQDEEITNVFPVLPESDRWWLNIPILVLGLDQGSIGLAGMAFAMRDNMVHVKCDKIHRAIRDFKNSMSRCLKGLFLKAQLHSSYIFALNYKPFGSGGFFSQKREMLEKFISTTSPQDSPIWDAFREKIARDLGRELSGDDHEIQNMLADVDSFMKKGSLVKASRWFSWNQLCCEQLCEFHVLKMLLANQFGEDEPCSPMERERCSLHSLSAQTEPGKAFFEGRVPESDHGERQEDAVGDLQKLSEAGRTTDPRKELSLLKSSMGGFKLAYYLMTEDLFDHSKILYKVTEPLWTWYGKQVKNVKSPQDGRGYTELMTVCDSWKGDKHLVQMVSNLQNTELWKEHFDTDLQEPAEKIMMLTLHLLMNRVWTCSLFSLPPDAYAGLLSCDAEIRKTTALKAECHHKSLLRFESTLAESIPSVHARQLFTDLQVGISHPSRLFLDTLEAQGYEVEAPVSEVIDMGDVETQEMDDAMDDSLPSEADIGGGVGIILEEEEGRVPARRTANILVPACPATHLLNVLVHTLPDSKIVEDVHNKIRNDALLNKTRKQTNSTIQSVIENSNVFESRSIRHPAKVKRAYFEKEFWNVSRKRQKLCFRGCRHQLPAMYTQIVGDKTWNTLSEETLERASAAWSWLTYYNDEGLANLQVPLRAGKFSNLAVPFKILKHCVDHEGRCYLSLGAKTWAALMWPVVEREDESTSEKYFVLKAECQEGDRVEACWVHLYEPEFWEVLETEPVFWNGIICLRLCQASPEEMSAACRTLADCQNLAEHMMRRVGAVDEGKRRELQRMRRPRLMSLIASLVCPGDEDFLRRIDAMYSTAKDSMENDEANDEDDLMGDLVDELVLGDMNADDKQDFRMVSDAVQKRRIRRVQQTWQSIKKNVAAKTKAKAKAKAKAKGKGKGKGRVRKFLHPRMLPKKRPGAPDEGRVPGPEADDQNVGMDGGVPRPEAADQNLEGRVPRPGPDDLDVDVMEGRVPGPHRPEQEPDNHVEAEEPEVPAMPAHPPVAHNKVSGGRGMTGEGFGHLFNAHTVPKSLAR</sequence>
<accession>A0A1Q9F0V7</accession>
<gene>
    <name evidence="2" type="ORF">AK812_SmicGene2731</name>
</gene>
<feature type="compositionally biased region" description="Basic and acidic residues" evidence="1">
    <location>
        <begin position="385"/>
        <end position="397"/>
    </location>
</feature>
<keyword evidence="3" id="KW-1185">Reference proteome</keyword>
<feature type="compositionally biased region" description="Low complexity" evidence="1">
    <location>
        <begin position="1157"/>
        <end position="1168"/>
    </location>
</feature>
<dbReference type="AlphaFoldDB" id="A0A1Q9F0V7"/>
<evidence type="ECO:0000256" key="1">
    <source>
        <dbReference type="SAM" id="MobiDB-lite"/>
    </source>
</evidence>